<evidence type="ECO:0000313" key="2">
    <source>
        <dbReference type="Proteomes" id="UP001066276"/>
    </source>
</evidence>
<proteinExistence type="predicted"/>
<reference evidence="1" key="1">
    <citation type="journal article" date="2022" name="bioRxiv">
        <title>Sequencing and chromosome-scale assembly of the giantPleurodeles waltlgenome.</title>
        <authorList>
            <person name="Brown T."/>
            <person name="Elewa A."/>
            <person name="Iarovenko S."/>
            <person name="Subramanian E."/>
            <person name="Araus A.J."/>
            <person name="Petzold A."/>
            <person name="Susuki M."/>
            <person name="Suzuki K.-i.T."/>
            <person name="Hayashi T."/>
            <person name="Toyoda A."/>
            <person name="Oliveira C."/>
            <person name="Osipova E."/>
            <person name="Leigh N.D."/>
            <person name="Simon A."/>
            <person name="Yun M.H."/>
        </authorList>
    </citation>
    <scope>NUCLEOTIDE SEQUENCE</scope>
    <source>
        <strain evidence="1">20211129_DDA</strain>
        <tissue evidence="1">Liver</tissue>
    </source>
</reference>
<dbReference type="EMBL" id="JANPWB010000005">
    <property type="protein sequence ID" value="KAJ1190046.1"/>
    <property type="molecule type" value="Genomic_DNA"/>
</dbReference>
<dbReference type="AlphaFoldDB" id="A0AAV7UNS8"/>
<evidence type="ECO:0000313" key="1">
    <source>
        <dbReference type="EMBL" id="KAJ1190046.1"/>
    </source>
</evidence>
<accession>A0AAV7UNS8</accession>
<keyword evidence="2" id="KW-1185">Reference proteome</keyword>
<gene>
    <name evidence="1" type="ORF">NDU88_006785</name>
</gene>
<organism evidence="1 2">
    <name type="scientific">Pleurodeles waltl</name>
    <name type="common">Iberian ribbed newt</name>
    <dbReference type="NCBI Taxonomy" id="8319"/>
    <lineage>
        <taxon>Eukaryota</taxon>
        <taxon>Metazoa</taxon>
        <taxon>Chordata</taxon>
        <taxon>Craniata</taxon>
        <taxon>Vertebrata</taxon>
        <taxon>Euteleostomi</taxon>
        <taxon>Amphibia</taxon>
        <taxon>Batrachia</taxon>
        <taxon>Caudata</taxon>
        <taxon>Salamandroidea</taxon>
        <taxon>Salamandridae</taxon>
        <taxon>Pleurodelinae</taxon>
        <taxon>Pleurodeles</taxon>
    </lineage>
</organism>
<comment type="caution">
    <text evidence="1">The sequence shown here is derived from an EMBL/GenBank/DDBJ whole genome shotgun (WGS) entry which is preliminary data.</text>
</comment>
<sequence length="71" mass="7765">MLVNAASVSPSACSVARETHVRRVSVLRYGRSVDRRMPINVCDGETKDGARCCSDVLTELRVTKEEALVPC</sequence>
<name>A0AAV7UNS8_PLEWA</name>
<dbReference type="Proteomes" id="UP001066276">
    <property type="component" value="Chromosome 3_1"/>
</dbReference>
<protein>
    <submittedName>
        <fullName evidence="1">Uncharacterized protein</fullName>
    </submittedName>
</protein>